<evidence type="ECO:0000259" key="6">
    <source>
        <dbReference type="Pfam" id="PF01494"/>
    </source>
</evidence>
<dbReference type="Gene3D" id="3.50.50.60">
    <property type="entry name" value="FAD/NAD(P)-binding domain"/>
    <property type="match status" value="1"/>
</dbReference>
<keyword evidence="5" id="KW-0472">Membrane</keyword>
<dbReference type="InterPro" id="IPR036188">
    <property type="entry name" value="FAD/NAD-bd_sf"/>
</dbReference>
<sequence length="463" mass="52339">MAKTGPTVMIAGAGIGGLFLGLLLERQNIPYMIYERAPEVRPLGSTMGFGANILPVFEQLGILEDAMAISHPVKGLNMMDTDLNFLSGVDFTNYKEQTGYSTIMFPRPKMYAMLQSHIPPEKIMFSKRVLSIEQNEKGVMVRMADGTTYHGDILVGADGTHSAVRQGMFKRLDKKGLLPATDKEEMKMGNLCMVGTTNPVDPEKFPGVKRDHAFFERIINEGDPYTWHTVNMPGNRICWGVTLQVESAASTDVRFRNSDWGPEADDSIMHRVYENKTAIGGIVRDLIENTPKSEVSKIFLEEKLFETWYDGRTVLIGDGKDFLPTAGQGAVNAMQDAVILANCIYEMGEVTPDNIAVAFKEYYNERYEPVKRMMAKSKFMAILQYGQASLLNFFTWKERAIRHVVFNWVPKSIQMKQFLKDAMYRPQASFLEYVENRGTTPVLPQKSSQRYLREKATEKGKYM</sequence>
<reference evidence="7" key="1">
    <citation type="journal article" date="2020" name="Fungal Divers.">
        <title>Resolving the Mortierellaceae phylogeny through synthesis of multi-gene phylogenetics and phylogenomics.</title>
        <authorList>
            <person name="Vandepol N."/>
            <person name="Liber J."/>
            <person name="Desiro A."/>
            <person name="Na H."/>
            <person name="Kennedy M."/>
            <person name="Barry K."/>
            <person name="Grigoriev I.V."/>
            <person name="Miller A.N."/>
            <person name="O'Donnell K."/>
            <person name="Stajich J.E."/>
            <person name="Bonito G."/>
        </authorList>
    </citation>
    <scope>NUCLEOTIDE SEQUENCE</scope>
    <source>
        <strain evidence="7">NRRL 2769</strain>
    </source>
</reference>
<protein>
    <recommendedName>
        <fullName evidence="6">FAD-binding domain-containing protein</fullName>
    </recommendedName>
</protein>
<dbReference type="GO" id="GO:0071949">
    <property type="term" value="F:FAD binding"/>
    <property type="evidence" value="ECO:0007669"/>
    <property type="project" value="InterPro"/>
</dbReference>
<name>A0A9P6SXV0_9FUNG</name>
<feature type="domain" description="FAD-binding" evidence="6">
    <location>
        <begin position="7"/>
        <end position="346"/>
    </location>
</feature>
<feature type="transmembrane region" description="Helical" evidence="5">
    <location>
        <begin position="6"/>
        <end position="24"/>
    </location>
</feature>
<gene>
    <name evidence="7" type="ORF">BGZ80_001621</name>
</gene>
<organism evidence="7 8">
    <name type="scientific">Entomortierella chlamydospora</name>
    <dbReference type="NCBI Taxonomy" id="101097"/>
    <lineage>
        <taxon>Eukaryota</taxon>
        <taxon>Fungi</taxon>
        <taxon>Fungi incertae sedis</taxon>
        <taxon>Mucoromycota</taxon>
        <taxon>Mortierellomycotina</taxon>
        <taxon>Mortierellomycetes</taxon>
        <taxon>Mortierellales</taxon>
        <taxon>Mortierellaceae</taxon>
        <taxon>Entomortierella</taxon>
    </lineage>
</organism>
<keyword evidence="5" id="KW-1133">Transmembrane helix</keyword>
<dbReference type="Proteomes" id="UP000703661">
    <property type="component" value="Unassembled WGS sequence"/>
</dbReference>
<comment type="similarity">
    <text evidence="1">Belongs to the paxM FAD-dependent monooxygenase family.</text>
</comment>
<dbReference type="EMBL" id="JAAAID010001374">
    <property type="protein sequence ID" value="KAG0010283.1"/>
    <property type="molecule type" value="Genomic_DNA"/>
</dbReference>
<dbReference type="InterPro" id="IPR002938">
    <property type="entry name" value="FAD-bd"/>
</dbReference>
<keyword evidence="3" id="KW-0274">FAD</keyword>
<evidence type="ECO:0000313" key="7">
    <source>
        <dbReference type="EMBL" id="KAG0010283.1"/>
    </source>
</evidence>
<dbReference type="PANTHER" id="PTHR47356">
    <property type="entry name" value="FAD-DEPENDENT MONOOXYGENASE ASQG-RELATED"/>
    <property type="match status" value="1"/>
</dbReference>
<keyword evidence="8" id="KW-1185">Reference proteome</keyword>
<evidence type="ECO:0000256" key="4">
    <source>
        <dbReference type="ARBA" id="ARBA00023002"/>
    </source>
</evidence>
<accession>A0A9P6SXV0</accession>
<keyword evidence="4" id="KW-0560">Oxidoreductase</keyword>
<evidence type="ECO:0000313" key="8">
    <source>
        <dbReference type="Proteomes" id="UP000703661"/>
    </source>
</evidence>
<dbReference type="GO" id="GO:0004497">
    <property type="term" value="F:monooxygenase activity"/>
    <property type="evidence" value="ECO:0007669"/>
    <property type="project" value="InterPro"/>
</dbReference>
<keyword evidence="5" id="KW-0812">Transmembrane</keyword>
<comment type="caution">
    <text evidence="7">The sequence shown here is derived from an EMBL/GenBank/DDBJ whole genome shotgun (WGS) entry which is preliminary data.</text>
</comment>
<dbReference type="SUPFAM" id="SSF51905">
    <property type="entry name" value="FAD/NAD(P)-binding domain"/>
    <property type="match status" value="1"/>
</dbReference>
<evidence type="ECO:0000256" key="3">
    <source>
        <dbReference type="ARBA" id="ARBA00022827"/>
    </source>
</evidence>
<evidence type="ECO:0000256" key="2">
    <source>
        <dbReference type="ARBA" id="ARBA00022630"/>
    </source>
</evidence>
<dbReference type="InterPro" id="IPR050562">
    <property type="entry name" value="FAD_mOase_fung"/>
</dbReference>
<dbReference type="Pfam" id="PF01494">
    <property type="entry name" value="FAD_binding_3"/>
    <property type="match status" value="1"/>
</dbReference>
<proteinExistence type="inferred from homology"/>
<keyword evidence="2" id="KW-0285">Flavoprotein</keyword>
<dbReference type="PRINTS" id="PR00420">
    <property type="entry name" value="RNGMNOXGNASE"/>
</dbReference>
<dbReference type="PANTHER" id="PTHR47356:SF2">
    <property type="entry name" value="FAD-BINDING DOMAIN-CONTAINING PROTEIN-RELATED"/>
    <property type="match status" value="1"/>
</dbReference>
<evidence type="ECO:0000256" key="5">
    <source>
        <dbReference type="SAM" id="Phobius"/>
    </source>
</evidence>
<dbReference type="AlphaFoldDB" id="A0A9P6SXV0"/>
<evidence type="ECO:0000256" key="1">
    <source>
        <dbReference type="ARBA" id="ARBA00007992"/>
    </source>
</evidence>